<dbReference type="Proteomes" id="UP000238157">
    <property type="component" value="Unassembled WGS sequence"/>
</dbReference>
<dbReference type="PANTHER" id="PTHR33734:SF22">
    <property type="entry name" value="MEMBRANE-BOUND LYTIC MUREIN TRANSGLYCOSYLASE D"/>
    <property type="match status" value="1"/>
</dbReference>
<comment type="similarity">
    <text evidence="1">Belongs to the transglycosylase Slt family.</text>
</comment>
<dbReference type="Pfam" id="PF01476">
    <property type="entry name" value="LysM"/>
    <property type="match status" value="2"/>
</dbReference>
<organism evidence="4 5">
    <name type="scientific">Mongoliibacter ruber</name>
    <dbReference type="NCBI Taxonomy" id="1750599"/>
    <lineage>
        <taxon>Bacteria</taxon>
        <taxon>Pseudomonadati</taxon>
        <taxon>Bacteroidota</taxon>
        <taxon>Cytophagia</taxon>
        <taxon>Cytophagales</taxon>
        <taxon>Cyclobacteriaceae</taxon>
        <taxon>Mongoliibacter</taxon>
    </lineage>
</organism>
<keyword evidence="5" id="KW-1185">Reference proteome</keyword>
<feature type="signal peptide" evidence="2">
    <location>
        <begin position="1"/>
        <end position="23"/>
    </location>
</feature>
<protein>
    <submittedName>
        <fullName evidence="4">Membrane-bound lytic murein transglycosylase D</fullName>
    </submittedName>
</protein>
<dbReference type="GO" id="GO:0000270">
    <property type="term" value="P:peptidoglycan metabolic process"/>
    <property type="evidence" value="ECO:0007669"/>
    <property type="project" value="InterPro"/>
</dbReference>
<keyword evidence="2" id="KW-0732">Signal</keyword>
<dbReference type="PROSITE" id="PS00922">
    <property type="entry name" value="TRANSGLYCOSYLASE"/>
    <property type="match status" value="1"/>
</dbReference>
<comment type="caution">
    <text evidence="4">The sequence shown here is derived from an EMBL/GenBank/DDBJ whole genome shotgun (WGS) entry which is preliminary data.</text>
</comment>
<dbReference type="InterPro" id="IPR036779">
    <property type="entry name" value="LysM_dom_sf"/>
</dbReference>
<dbReference type="InterPro" id="IPR023346">
    <property type="entry name" value="Lysozyme-like_dom_sf"/>
</dbReference>
<dbReference type="SUPFAM" id="SSF53955">
    <property type="entry name" value="Lysozyme-like"/>
    <property type="match status" value="1"/>
</dbReference>
<dbReference type="CDD" id="cd16894">
    <property type="entry name" value="MltD-like"/>
    <property type="match status" value="1"/>
</dbReference>
<evidence type="ECO:0000259" key="3">
    <source>
        <dbReference type="PROSITE" id="PS51782"/>
    </source>
</evidence>
<dbReference type="SUPFAM" id="SSF54106">
    <property type="entry name" value="LysM domain"/>
    <property type="match status" value="2"/>
</dbReference>
<dbReference type="Gene3D" id="3.10.350.10">
    <property type="entry name" value="LysM domain"/>
    <property type="match status" value="2"/>
</dbReference>
<dbReference type="GO" id="GO:0016020">
    <property type="term" value="C:membrane"/>
    <property type="evidence" value="ECO:0007669"/>
    <property type="project" value="InterPro"/>
</dbReference>
<evidence type="ECO:0000313" key="5">
    <source>
        <dbReference type="Proteomes" id="UP000238157"/>
    </source>
</evidence>
<accession>A0A2T0WEE1</accession>
<dbReference type="Gene3D" id="1.10.530.10">
    <property type="match status" value="1"/>
</dbReference>
<dbReference type="SMART" id="SM00257">
    <property type="entry name" value="LysM"/>
    <property type="match status" value="2"/>
</dbReference>
<reference evidence="4 5" key="1">
    <citation type="submission" date="2018-03" db="EMBL/GenBank/DDBJ databases">
        <title>Genomic Encyclopedia of Archaeal and Bacterial Type Strains, Phase II (KMG-II): from individual species to whole genera.</title>
        <authorList>
            <person name="Goeker M."/>
        </authorList>
    </citation>
    <scope>NUCLEOTIDE SEQUENCE [LARGE SCALE GENOMIC DNA]</scope>
    <source>
        <strain evidence="4 5">DSM 27929</strain>
    </source>
</reference>
<dbReference type="EMBL" id="PVTR01000015">
    <property type="protein sequence ID" value="PRY85015.1"/>
    <property type="molecule type" value="Genomic_DNA"/>
</dbReference>
<evidence type="ECO:0000256" key="2">
    <source>
        <dbReference type="SAM" id="SignalP"/>
    </source>
</evidence>
<dbReference type="PANTHER" id="PTHR33734">
    <property type="entry name" value="LYSM DOMAIN-CONTAINING GPI-ANCHORED PROTEIN 2"/>
    <property type="match status" value="1"/>
</dbReference>
<evidence type="ECO:0000256" key="1">
    <source>
        <dbReference type="ARBA" id="ARBA00007734"/>
    </source>
</evidence>
<dbReference type="AlphaFoldDB" id="A0A2T0WEE1"/>
<evidence type="ECO:0000313" key="4">
    <source>
        <dbReference type="EMBL" id="PRY85015.1"/>
    </source>
</evidence>
<dbReference type="CDD" id="cd00118">
    <property type="entry name" value="LysM"/>
    <property type="match status" value="2"/>
</dbReference>
<feature type="domain" description="LysM" evidence="3">
    <location>
        <begin position="426"/>
        <end position="470"/>
    </location>
</feature>
<feature type="chain" id="PRO_5015746710" evidence="2">
    <location>
        <begin position="24"/>
        <end position="471"/>
    </location>
</feature>
<sequence length="471" mass="53663">MKKIICFLSAFIAAASVSNFSYGQELFQLNNASIDEETISPVYQFEYIPDFTYSQVEQRIQEMETSMPFELNERIFAFINYFAVRNRDYTKMVLQRKDIYFPMFEEALAAHDMPDDVKFLAIIESGLNPKAKSRVGAMGLWQFMPATGRMYNMQANMDIDDRMDPEMSTEAAAKYLKSLYRMFNDWEVALAAYNCGPGNVRKAIRRSGGKTKFWEIYNYLPKETRSYIPQFQAMMYLIRHAEEHNFVLEEPTYPIAYEKINFNQELDLEELANLTGVCIEDLEHLNPSIQHRLIPVSNKHMAVRVPKSKIEYITENKDHFASAVKLTSERAVDLRLASNQTANRSVAKANAEVSTGERTRVAYKVKSGDVLGKIAQNHGTTVTNLKAWNNLSSNNIRVGQTLYIYTKNGSFDNSIAQNTGASGNQKVYTVQPGDSLWLISKKLNGVTVDQIKRLNNLNSNQIKPGQKLIIG</sequence>
<dbReference type="InterPro" id="IPR000189">
    <property type="entry name" value="Transglyc_AS"/>
</dbReference>
<dbReference type="Pfam" id="PF01464">
    <property type="entry name" value="SLT"/>
    <property type="match status" value="1"/>
</dbReference>
<dbReference type="InterPro" id="IPR018392">
    <property type="entry name" value="LysM"/>
</dbReference>
<dbReference type="OrthoDB" id="9815002at2"/>
<gene>
    <name evidence="4" type="ORF">CLW00_11556</name>
</gene>
<dbReference type="InterPro" id="IPR008258">
    <property type="entry name" value="Transglycosylase_SLT_dom_1"/>
</dbReference>
<name>A0A2T0WEE1_9BACT</name>
<dbReference type="PROSITE" id="PS51782">
    <property type="entry name" value="LYSM"/>
    <property type="match status" value="2"/>
</dbReference>
<dbReference type="RefSeq" id="WP_106135294.1">
    <property type="nucleotide sequence ID" value="NZ_PVTR01000015.1"/>
</dbReference>
<feature type="domain" description="LysM" evidence="3">
    <location>
        <begin position="361"/>
        <end position="404"/>
    </location>
</feature>
<dbReference type="GO" id="GO:0008932">
    <property type="term" value="F:lytic endotransglycosylase activity"/>
    <property type="evidence" value="ECO:0007669"/>
    <property type="project" value="TreeGrafter"/>
</dbReference>
<proteinExistence type="inferred from homology"/>